<evidence type="ECO:0000313" key="3">
    <source>
        <dbReference type="Proteomes" id="UP001497525"/>
    </source>
</evidence>
<feature type="transmembrane region" description="Helical" evidence="1">
    <location>
        <begin position="132"/>
        <end position="153"/>
    </location>
</feature>
<sequence length="252" mass="28939">MYGVFNQWVFVTQRSWWRRLSNLQRLLIVTFFAAYSLGTAAYLIGVITDRFHTVKLQLESVKCKEHEQIQRVKYNVTITVDLGFWLSKETVFVSEKDHEGQKERIEFLSSFGQDGLHLWYSCFSESANARPLYFSALVLFVSGLCILLFSLPLGIFSREAMITTAIFGSMPATISLFFEYAATVAYEICVHLKQSVYCGGRPVKFLSNGRYFSVHVRTFGPSLHLCMLACIFCFLPMTVVGLYLLLLHRKRL</sequence>
<accession>A0AAV2TBV4</accession>
<organism evidence="2 3">
    <name type="scientific">Calicophoron daubneyi</name>
    <name type="common">Rumen fluke</name>
    <name type="synonym">Paramphistomum daubneyi</name>
    <dbReference type="NCBI Taxonomy" id="300641"/>
    <lineage>
        <taxon>Eukaryota</taxon>
        <taxon>Metazoa</taxon>
        <taxon>Spiralia</taxon>
        <taxon>Lophotrochozoa</taxon>
        <taxon>Platyhelminthes</taxon>
        <taxon>Trematoda</taxon>
        <taxon>Digenea</taxon>
        <taxon>Plagiorchiida</taxon>
        <taxon>Pronocephalata</taxon>
        <taxon>Paramphistomoidea</taxon>
        <taxon>Paramphistomidae</taxon>
        <taxon>Calicophoron</taxon>
    </lineage>
</organism>
<keyword evidence="1" id="KW-1133">Transmembrane helix</keyword>
<comment type="caution">
    <text evidence="2">The sequence shown here is derived from an EMBL/GenBank/DDBJ whole genome shotgun (WGS) entry which is preliminary data.</text>
</comment>
<keyword evidence="1" id="KW-0472">Membrane</keyword>
<reference evidence="2" key="1">
    <citation type="submission" date="2024-06" db="EMBL/GenBank/DDBJ databases">
        <authorList>
            <person name="Liu X."/>
            <person name="Lenzi L."/>
            <person name="Haldenby T S."/>
            <person name="Uol C."/>
        </authorList>
    </citation>
    <scope>NUCLEOTIDE SEQUENCE</scope>
</reference>
<proteinExistence type="predicted"/>
<evidence type="ECO:0000313" key="2">
    <source>
        <dbReference type="EMBL" id="CAL5134630.1"/>
    </source>
</evidence>
<feature type="transmembrane region" description="Helical" evidence="1">
    <location>
        <begin position="26"/>
        <end position="47"/>
    </location>
</feature>
<dbReference type="AlphaFoldDB" id="A0AAV2TBV4"/>
<feature type="transmembrane region" description="Helical" evidence="1">
    <location>
        <begin position="222"/>
        <end position="246"/>
    </location>
</feature>
<keyword evidence="1" id="KW-0812">Transmembrane</keyword>
<protein>
    <submittedName>
        <fullName evidence="2">Uncharacterized protein</fullName>
    </submittedName>
</protein>
<name>A0AAV2TBV4_CALDB</name>
<dbReference type="EMBL" id="CAXLJL010000212">
    <property type="protein sequence ID" value="CAL5134630.1"/>
    <property type="molecule type" value="Genomic_DNA"/>
</dbReference>
<dbReference type="Proteomes" id="UP001497525">
    <property type="component" value="Unassembled WGS sequence"/>
</dbReference>
<evidence type="ECO:0000256" key="1">
    <source>
        <dbReference type="SAM" id="Phobius"/>
    </source>
</evidence>
<feature type="transmembrane region" description="Helical" evidence="1">
    <location>
        <begin position="160"/>
        <end position="178"/>
    </location>
</feature>
<gene>
    <name evidence="2" type="ORF">CDAUBV1_LOCUS8409</name>
</gene>